<proteinExistence type="predicted"/>
<dbReference type="GO" id="GO:0006357">
    <property type="term" value="P:regulation of transcription by RNA polymerase II"/>
    <property type="evidence" value="ECO:0007669"/>
    <property type="project" value="TreeGrafter"/>
</dbReference>
<evidence type="ECO:0000259" key="10">
    <source>
        <dbReference type="PROSITE" id="PS50097"/>
    </source>
</evidence>
<dbReference type="InterPro" id="IPR011333">
    <property type="entry name" value="SKP1/BTB/POZ_sf"/>
</dbReference>
<dbReference type="GO" id="GO:0007526">
    <property type="term" value="P:larval somatic muscle development"/>
    <property type="evidence" value="ECO:0007669"/>
    <property type="project" value="UniProtKB-ARBA"/>
</dbReference>
<dbReference type="EMBL" id="KQ976449">
    <property type="protein sequence ID" value="KYM85815.1"/>
    <property type="molecule type" value="Genomic_DNA"/>
</dbReference>
<dbReference type="GO" id="GO:0045467">
    <property type="term" value="P:R7 cell development"/>
    <property type="evidence" value="ECO:0007669"/>
    <property type="project" value="UniProtKB-ARBA"/>
</dbReference>
<keyword evidence="6" id="KW-0804">Transcription</keyword>
<feature type="region of interest" description="Disordered" evidence="9">
    <location>
        <begin position="632"/>
        <end position="738"/>
    </location>
</feature>
<evidence type="ECO:0000313" key="11">
    <source>
        <dbReference type="EMBL" id="KYM85815.1"/>
    </source>
</evidence>
<accession>A0A195BLU1</accession>
<evidence type="ECO:0000313" key="12">
    <source>
        <dbReference type="Proteomes" id="UP000078540"/>
    </source>
</evidence>
<evidence type="ECO:0000256" key="7">
    <source>
        <dbReference type="ARBA" id="ARBA00023242"/>
    </source>
</evidence>
<dbReference type="Proteomes" id="UP000078540">
    <property type="component" value="Unassembled WGS sequence"/>
</dbReference>
<dbReference type="GO" id="GO:0016199">
    <property type="term" value="P:axon midline choice point recognition"/>
    <property type="evidence" value="ECO:0007669"/>
    <property type="project" value="UniProtKB-ARBA"/>
</dbReference>
<keyword evidence="5" id="KW-0805">Transcription regulation</keyword>
<evidence type="ECO:0000256" key="2">
    <source>
        <dbReference type="ARBA" id="ARBA00022473"/>
    </source>
</evidence>
<keyword evidence="7" id="KW-0539">Nucleus</keyword>
<evidence type="ECO:0000256" key="1">
    <source>
        <dbReference type="ARBA" id="ARBA00004123"/>
    </source>
</evidence>
<dbReference type="PANTHER" id="PTHR23110">
    <property type="entry name" value="BTB DOMAIN TRANSCRIPTION FACTOR"/>
    <property type="match status" value="1"/>
</dbReference>
<comment type="function">
    <text evidence="8">Putative transcription factor required for axon growth and guidance in the central and peripheral nervous systems. Repels CNS axons away from the midline by promoting the expression of the midline repellent sli and its receptor robo.</text>
</comment>
<evidence type="ECO:0000256" key="3">
    <source>
        <dbReference type="ARBA" id="ARBA00022782"/>
    </source>
</evidence>
<feature type="region of interest" description="Disordered" evidence="9">
    <location>
        <begin position="799"/>
        <end position="819"/>
    </location>
</feature>
<feature type="region of interest" description="Disordered" evidence="9">
    <location>
        <begin position="875"/>
        <end position="894"/>
    </location>
</feature>
<protein>
    <recommendedName>
        <fullName evidence="10">BTB domain-containing protein</fullName>
    </recommendedName>
</protein>
<gene>
    <name evidence="11" type="ORF">ALC53_04400</name>
</gene>
<keyword evidence="2" id="KW-0217">Developmental protein</keyword>
<keyword evidence="3" id="KW-0221">Differentiation</keyword>
<evidence type="ECO:0000256" key="9">
    <source>
        <dbReference type="SAM" id="MobiDB-lite"/>
    </source>
</evidence>
<evidence type="ECO:0000256" key="5">
    <source>
        <dbReference type="ARBA" id="ARBA00023015"/>
    </source>
</evidence>
<dbReference type="GO" id="GO:0035167">
    <property type="term" value="P:larval lymph gland hemopoiesis"/>
    <property type="evidence" value="ECO:0007669"/>
    <property type="project" value="UniProtKB-ARBA"/>
</dbReference>
<dbReference type="SUPFAM" id="SSF54695">
    <property type="entry name" value="POZ domain"/>
    <property type="match status" value="1"/>
</dbReference>
<feature type="compositionally biased region" description="Low complexity" evidence="9">
    <location>
        <begin position="674"/>
        <end position="687"/>
    </location>
</feature>
<keyword evidence="12" id="KW-1185">Reference proteome</keyword>
<dbReference type="AlphaFoldDB" id="A0A195BLU1"/>
<reference evidence="11 12" key="1">
    <citation type="submission" date="2015-09" db="EMBL/GenBank/DDBJ databases">
        <title>Atta colombica WGS genome.</title>
        <authorList>
            <person name="Nygaard S."/>
            <person name="Hu H."/>
            <person name="Boomsma J."/>
            <person name="Zhang G."/>
        </authorList>
    </citation>
    <scope>NUCLEOTIDE SEQUENCE [LARGE SCALE GENOMIC DNA]</scope>
    <source>
        <strain evidence="11">Treedump-2</strain>
        <tissue evidence="11">Whole body</tissue>
    </source>
</reference>
<dbReference type="GO" id="GO:0008406">
    <property type="term" value="P:gonad development"/>
    <property type="evidence" value="ECO:0007669"/>
    <property type="project" value="UniProtKB-ARBA"/>
</dbReference>
<organism evidence="11 12">
    <name type="scientific">Atta colombica</name>
    <dbReference type="NCBI Taxonomy" id="520822"/>
    <lineage>
        <taxon>Eukaryota</taxon>
        <taxon>Metazoa</taxon>
        <taxon>Ecdysozoa</taxon>
        <taxon>Arthropoda</taxon>
        <taxon>Hexapoda</taxon>
        <taxon>Insecta</taxon>
        <taxon>Pterygota</taxon>
        <taxon>Neoptera</taxon>
        <taxon>Endopterygota</taxon>
        <taxon>Hymenoptera</taxon>
        <taxon>Apocrita</taxon>
        <taxon>Aculeata</taxon>
        <taxon>Formicoidea</taxon>
        <taxon>Formicidae</taxon>
        <taxon>Myrmicinae</taxon>
        <taxon>Atta</taxon>
    </lineage>
</organism>
<dbReference type="PANTHER" id="PTHR23110:SF111">
    <property type="entry name" value="LONGITUDINALS LACKING PROTEIN, ISOFORMS F_I_K_T"/>
    <property type="match status" value="1"/>
</dbReference>
<dbReference type="Gene3D" id="3.30.710.10">
    <property type="entry name" value="Potassium Channel Kv1.1, Chain A"/>
    <property type="match status" value="1"/>
</dbReference>
<dbReference type="SMART" id="SM00225">
    <property type="entry name" value="BTB"/>
    <property type="match status" value="1"/>
</dbReference>
<dbReference type="InterPro" id="IPR000210">
    <property type="entry name" value="BTB/POZ_dom"/>
</dbReference>
<name>A0A195BLU1_9HYME</name>
<dbReference type="GO" id="GO:0048813">
    <property type="term" value="P:dendrite morphogenesis"/>
    <property type="evidence" value="ECO:0007669"/>
    <property type="project" value="UniProtKB-ARBA"/>
</dbReference>
<evidence type="ECO:0000256" key="4">
    <source>
        <dbReference type="ARBA" id="ARBA00022902"/>
    </source>
</evidence>
<feature type="compositionally biased region" description="Polar residues" evidence="9">
    <location>
        <begin position="639"/>
        <end position="649"/>
    </location>
</feature>
<dbReference type="GO" id="GO:0045476">
    <property type="term" value="P:nurse cell apoptotic process"/>
    <property type="evidence" value="ECO:0007669"/>
    <property type="project" value="UniProtKB-ARBA"/>
</dbReference>
<dbReference type="InterPro" id="IPR051095">
    <property type="entry name" value="Dros_DevTransReg"/>
</dbReference>
<dbReference type="Pfam" id="PF00651">
    <property type="entry name" value="BTB"/>
    <property type="match status" value="1"/>
</dbReference>
<evidence type="ECO:0000256" key="6">
    <source>
        <dbReference type="ARBA" id="ARBA00023163"/>
    </source>
</evidence>
<feature type="domain" description="BTB" evidence="10">
    <location>
        <begin position="168"/>
        <end position="265"/>
    </location>
</feature>
<comment type="subcellular location">
    <subcellularLocation>
        <location evidence="1">Nucleus</location>
    </subcellularLocation>
</comment>
<evidence type="ECO:0000256" key="8">
    <source>
        <dbReference type="ARBA" id="ARBA00037382"/>
    </source>
</evidence>
<dbReference type="PROSITE" id="PS50097">
    <property type="entry name" value="BTB"/>
    <property type="match status" value="1"/>
</dbReference>
<sequence length="894" mass="100250">MERGRRLEILKILEENLQTRLHRTGLLLNPNFPIIGASPDAIGEDFVRSKMPYAIIGDASQISGPMSCKAVGFADLRSRRRFMSLDRARANARYHCRRSAIYNRMRPHQRRYDEHVSSVRSMPDRGKDAAVTRLQMRTSTTITSVPWAGHAGYITERFSGLLARQALVDVTLICDEQKLRVHKLVLASNSIYFEKALYIGISVVLNKHLKKPSLRGILFTTFEELRKEILQDLGQEPIILLKDLDFEILKAMVEFMYCGETTISHQHLSSLHTAAQIFKVKELVSVIDTIVDSKKILDNFENCLKQEKGDSSLKITNNSLTEDYICVRCDKLSMDENTTVCENSNNNDISTNKSQFLENDMVEATEHDLEHTLYEDSDASKKDVVDTSFSTSDVNISIQNDATITNTVLTHVGMINEVQTMCTNSNVYCHNLDLKPILYEQCCDFSCDVNESDQTISTLSQSCLPQIENDLEHCSGSSTDVPSTVGKCVKVYTPKRRRSMDDVRNKLVHTQCNLVPTPPHSTDSIDLLDEPSTNDVPVNLLTSLDMESAEYILSLSTESIQSIVGGTISNQHTVIGYREINVERDTAKERLNSPINDTDCVKPILRRSMRLSQQENDETTSNGLAFLGSSLGTEKSFKKGNSPNRTESCARTKRKGKEDRKVPDHSVIASAVQSNKKSSNSKKTNSKLIVRKNNKSTYTVTGSKEREELRSKEESKPKANSKFKTENTERSMTVDQPTTHHSVKSNVCKCISRALWGDMSDTLDYWENEMDLLAYPSNTEIPFAVGLLPLRTALEKMQATPDYQPRKTRSSVAPIKQDASNSLKRKYCTPLDAVVPSKKQNGNSNDEGPNTVCHIEIRTAPSQCIKNRKRFLPDSITSLPTNGPTSQMASNNVG</sequence>
<keyword evidence="4" id="KW-0524">Neurogenesis</keyword>
<feature type="compositionally biased region" description="Basic and acidic residues" evidence="9">
    <location>
        <begin position="703"/>
        <end position="729"/>
    </location>
</feature>
<dbReference type="GO" id="GO:0007464">
    <property type="term" value="P:R3/R4 cell fate commitment"/>
    <property type="evidence" value="ECO:0007669"/>
    <property type="project" value="UniProtKB-ARBA"/>
</dbReference>
<dbReference type="STRING" id="520822.A0A195BLU1"/>
<dbReference type="GO" id="GO:0005634">
    <property type="term" value="C:nucleus"/>
    <property type="evidence" value="ECO:0007669"/>
    <property type="project" value="UniProtKB-SubCell"/>
</dbReference>